<dbReference type="GO" id="GO:0000981">
    <property type="term" value="F:DNA-binding transcription factor activity, RNA polymerase II-specific"/>
    <property type="evidence" value="ECO:0007669"/>
    <property type="project" value="TreeGrafter"/>
</dbReference>
<proteinExistence type="predicted"/>
<dbReference type="SMART" id="SM00338">
    <property type="entry name" value="BRLZ"/>
    <property type="match status" value="1"/>
</dbReference>
<evidence type="ECO:0000256" key="8">
    <source>
        <dbReference type="SAM" id="MobiDB-lite"/>
    </source>
</evidence>
<protein>
    <recommendedName>
        <fullName evidence="6">X-box-binding protein 1</fullName>
    </recommendedName>
</protein>
<dbReference type="PROSITE" id="PS50217">
    <property type="entry name" value="BZIP"/>
    <property type="match status" value="1"/>
</dbReference>
<keyword evidence="4" id="KW-0804">Transcription</keyword>
<sequence>MFQNCQLPAPTLPPKRLILVPGKTVPIITIKPSNSLQSVNVNPNEYLIISPHSSNSLLSPSSYQSQSPYSDCGYSSSTPSTTYSDVNNASTCKIPQEVSDIDETVIQTVLAGKAPSQVNQPKKKQRRERLTNMSSEEKANRRKWRNRVAAQTARDRKKERTTILELALKKLIKENEELRRENARLSERNRELCNMIPANTLPTQTPSPQTNLESAVFDSKYVSDGQSQYDCSKNHGTSNDLQENDENDEELQDIIDEMLRDFKPSNDIEEVVRDISKNDYECKNWEGVEPLFMEEESVYFDGGISNGMEENSTQNGFWEMDQQRDYFNSDPEYQYMFEGNENPTQIEDVEYYYQ</sequence>
<accession>A0A0N5BGX3</accession>
<evidence type="ECO:0000256" key="1">
    <source>
        <dbReference type="ARBA" id="ARBA00022843"/>
    </source>
</evidence>
<keyword evidence="5" id="KW-0539">Nucleus</keyword>
<dbReference type="AlphaFoldDB" id="A0A0N5BGX3"/>
<keyword evidence="10" id="KW-1185">Reference proteome</keyword>
<dbReference type="InterPro" id="IPR046347">
    <property type="entry name" value="bZIP_sf"/>
</dbReference>
<dbReference type="WBParaSite" id="SPAL_0000522400.1">
    <property type="protein sequence ID" value="SPAL_0000522400.1"/>
    <property type="gene ID" value="SPAL_0000522400"/>
</dbReference>
<evidence type="ECO:0000256" key="3">
    <source>
        <dbReference type="ARBA" id="ARBA00023125"/>
    </source>
</evidence>
<dbReference type="CDD" id="cd14691">
    <property type="entry name" value="bZIP_XBP1"/>
    <property type="match status" value="1"/>
</dbReference>
<evidence type="ECO:0000313" key="10">
    <source>
        <dbReference type="Proteomes" id="UP000046392"/>
    </source>
</evidence>
<reference evidence="11" key="1">
    <citation type="submission" date="2017-02" db="UniProtKB">
        <authorList>
            <consortium name="WormBaseParasite"/>
        </authorList>
    </citation>
    <scope>IDENTIFICATION</scope>
</reference>
<dbReference type="PROSITE" id="PS00036">
    <property type="entry name" value="BZIP_BASIC"/>
    <property type="match status" value="1"/>
</dbReference>
<name>A0A0N5BGX3_STREA</name>
<evidence type="ECO:0000256" key="5">
    <source>
        <dbReference type="ARBA" id="ARBA00023242"/>
    </source>
</evidence>
<dbReference type="PANTHER" id="PTHR46542">
    <property type="entry name" value="X-BOX BINDING PROTEIN 1"/>
    <property type="match status" value="1"/>
</dbReference>
<feature type="coiled-coil region" evidence="7">
    <location>
        <begin position="161"/>
        <end position="195"/>
    </location>
</feature>
<dbReference type="GO" id="GO:0000977">
    <property type="term" value="F:RNA polymerase II transcription regulatory region sequence-specific DNA binding"/>
    <property type="evidence" value="ECO:0007669"/>
    <property type="project" value="TreeGrafter"/>
</dbReference>
<dbReference type="GO" id="GO:0005634">
    <property type="term" value="C:nucleus"/>
    <property type="evidence" value="ECO:0007669"/>
    <property type="project" value="TreeGrafter"/>
</dbReference>
<dbReference type="PANTHER" id="PTHR46542:SF1">
    <property type="entry name" value="X-BOX BINDING PROTEIN 1"/>
    <property type="match status" value="1"/>
</dbReference>
<evidence type="ECO:0000256" key="2">
    <source>
        <dbReference type="ARBA" id="ARBA00023015"/>
    </source>
</evidence>
<organism evidence="10 11">
    <name type="scientific">Strongyloides papillosus</name>
    <name type="common">Intestinal threadworm</name>
    <dbReference type="NCBI Taxonomy" id="174720"/>
    <lineage>
        <taxon>Eukaryota</taxon>
        <taxon>Metazoa</taxon>
        <taxon>Ecdysozoa</taxon>
        <taxon>Nematoda</taxon>
        <taxon>Chromadorea</taxon>
        <taxon>Rhabditida</taxon>
        <taxon>Tylenchina</taxon>
        <taxon>Panagrolaimomorpha</taxon>
        <taxon>Strongyloidoidea</taxon>
        <taxon>Strongyloididae</taxon>
        <taxon>Strongyloides</taxon>
    </lineage>
</organism>
<evidence type="ECO:0000256" key="6">
    <source>
        <dbReference type="ARBA" id="ARBA00040165"/>
    </source>
</evidence>
<feature type="compositionally biased region" description="Polar residues" evidence="8">
    <location>
        <begin position="226"/>
        <end position="239"/>
    </location>
</feature>
<keyword evidence="7" id="KW-0175">Coiled coil</keyword>
<keyword evidence="3" id="KW-0238">DNA-binding</keyword>
<dbReference type="SUPFAM" id="SSF57959">
    <property type="entry name" value="Leucine zipper domain"/>
    <property type="match status" value="1"/>
</dbReference>
<keyword evidence="1" id="KW-0832">Ubl conjugation</keyword>
<dbReference type="InterPro" id="IPR052470">
    <property type="entry name" value="ER_Stress-Reg_TF"/>
</dbReference>
<feature type="region of interest" description="Disordered" evidence="8">
    <location>
        <begin position="226"/>
        <end position="247"/>
    </location>
</feature>
<feature type="domain" description="BZIP" evidence="9">
    <location>
        <begin position="136"/>
        <end position="192"/>
    </location>
</feature>
<evidence type="ECO:0000256" key="4">
    <source>
        <dbReference type="ARBA" id="ARBA00023163"/>
    </source>
</evidence>
<evidence type="ECO:0000259" key="9">
    <source>
        <dbReference type="PROSITE" id="PS50217"/>
    </source>
</evidence>
<dbReference type="InterPro" id="IPR004827">
    <property type="entry name" value="bZIP"/>
</dbReference>
<evidence type="ECO:0000313" key="11">
    <source>
        <dbReference type="WBParaSite" id="SPAL_0000522400.1"/>
    </source>
</evidence>
<feature type="region of interest" description="Disordered" evidence="8">
    <location>
        <begin position="112"/>
        <end position="155"/>
    </location>
</feature>
<dbReference type="STRING" id="174720.A0A0N5BGX3"/>
<dbReference type="Gene3D" id="1.20.5.170">
    <property type="match status" value="1"/>
</dbReference>
<dbReference type="Pfam" id="PF00170">
    <property type="entry name" value="bZIP_1"/>
    <property type="match status" value="1"/>
</dbReference>
<dbReference type="Proteomes" id="UP000046392">
    <property type="component" value="Unplaced"/>
</dbReference>
<evidence type="ECO:0000256" key="7">
    <source>
        <dbReference type="SAM" id="Coils"/>
    </source>
</evidence>
<keyword evidence="2" id="KW-0805">Transcription regulation</keyword>